<accession>A0A4R7PAS1</accession>
<sequence length="1200" mass="132359">MSKIFGFFTHPLLITLIGMIAAALVIWYVGPLIAVGSIRPFEPEWVRWTLILLVALVLIGRRVWRFTRAKMASRKLMEGLTKSPANRPAGPSESQQEIQLLGQRFEEAVATLRKVRLEGRGGRVSGLIARSSSQYLYELPWYVFIGPPGSGKTTALINSGLKFPLAEKLGSQSIKGVGGTRNCDWWFTDEAVLIDTAGRYTTQDSDQNVDKAAWDGFLDLLKKFRPRRPINGILLTISASDMLTQSPRERAAHAEAARARIGELYERLQIRFPIYVLVTKVDLLAGFTEFFSDLSKEERAQVWGTSFTFSQEPNAPDPLPSLDGEWAGLLRRLFDRQPQRLRDEKDLQKRALIFGFPQQVAALKPAVLDFLGQVFVTSRFGAAPLLRGMYFTSGTQEGRPIDRVVGNIARAFGFDGSPLALQTSSGRSYFLTRLLNDVIFEEQALAGTNIKWEKRRLAIKWGAYIACAVLGVGLLAAWAISYGRNSSYIKDVDQRTNVVKQQVSDLPAKADTNVVALLPVLDAVRGLPRTDAVADGAPMSMTYGLYQGTKLQAGADQAYRSLLRNAFLPRLIYRIEDRLRSIPANDLEQTYEVLKVYLMLQDRTHLEPEYAAAAIEFDWDESLPRSVTTDQRAALGEHLKTLLAQDDYSSPLPPDPLLIASARSALTRFGLPQRVYSRLKREGIGADYPEFSVATKGGPSASLVFQRVSNQPLTKGVPGLYSYNGYHSGFLSRVGEVSKQLGDEQSWVLGTADPSALDQAKDLLGGEGVSEQVRRLYLQDYVRVWEEFIADVKLKKATSLSESIQTARILSAPDSPIPLLMRAIVRETTLATKQDAEKDITDKATDKINQKKDQLAKLFGGDKKKDDSPTAGKTLESIVDDRFASLRYWVMGPGDGVPSPMDGALKLVNDVYVMLSNTETAVQSGNPPPPSDAPARVKAEAARMPDPFKSMLQDLSGVGSSQALQETRNNLSKGIAQSFGDFCAKAINGRYPFSASSAKDVTSDDFAALFASGGMIDQYFQQSLSQYVDTATKPWSLKKVEGVPMGYAGSLANFERADGIKKVFFRMGSQASYRYEFKPVNMDAGITRFLLDVDGQSVNYAHGPVQPKWISWPGPGGASIVRLTVEPAGASGSGYTTEGPWALFRLFDKAKVERTAQPEKMFITFSFDGRDVRFEVTAGSVQNPYGLQDLRSFSCPRGLN</sequence>
<dbReference type="Proteomes" id="UP000295341">
    <property type="component" value="Unassembled WGS sequence"/>
</dbReference>
<feature type="transmembrane region" description="Helical" evidence="1">
    <location>
        <begin position="461"/>
        <end position="480"/>
    </location>
</feature>
<dbReference type="InterPro" id="IPR009612">
    <property type="entry name" value="IcmF-rel"/>
</dbReference>
<evidence type="ECO:0000259" key="2">
    <source>
        <dbReference type="Pfam" id="PF06744"/>
    </source>
</evidence>
<keyword evidence="6" id="KW-1185">Reference proteome</keyword>
<feature type="transmembrane region" description="Helical" evidence="1">
    <location>
        <begin position="12"/>
        <end position="33"/>
    </location>
</feature>
<dbReference type="PANTHER" id="PTHR36153:SF1">
    <property type="entry name" value="TYPE VI SECRETION SYSTEM COMPONENT TSSM1"/>
    <property type="match status" value="1"/>
</dbReference>
<comment type="caution">
    <text evidence="5">The sequence shown here is derived from an EMBL/GenBank/DDBJ whole genome shotgun (WGS) entry which is preliminary data.</text>
</comment>
<evidence type="ECO:0000313" key="5">
    <source>
        <dbReference type="EMBL" id="TDU31163.1"/>
    </source>
</evidence>
<keyword evidence="1" id="KW-0812">Transmembrane</keyword>
<dbReference type="Gene3D" id="3.40.50.300">
    <property type="entry name" value="P-loop containing nucleotide triphosphate hydrolases"/>
    <property type="match status" value="1"/>
</dbReference>
<evidence type="ECO:0000256" key="1">
    <source>
        <dbReference type="SAM" id="Phobius"/>
    </source>
</evidence>
<dbReference type="SUPFAM" id="SSF52540">
    <property type="entry name" value="P-loop containing nucleoside triphosphate hydrolases"/>
    <property type="match status" value="1"/>
</dbReference>
<dbReference type="NCBIfam" id="TIGR03348">
    <property type="entry name" value="VI_IcmF"/>
    <property type="match status" value="1"/>
</dbReference>
<evidence type="ECO:0000313" key="6">
    <source>
        <dbReference type="Proteomes" id="UP000295341"/>
    </source>
</evidence>
<dbReference type="PANTHER" id="PTHR36153">
    <property type="entry name" value="INNER MEMBRANE PROTEIN-RELATED"/>
    <property type="match status" value="1"/>
</dbReference>
<feature type="transmembrane region" description="Helical" evidence="1">
    <location>
        <begin position="45"/>
        <end position="64"/>
    </location>
</feature>
<dbReference type="InterPro" id="IPR025743">
    <property type="entry name" value="TssM1_N"/>
</dbReference>
<dbReference type="Pfam" id="PF06744">
    <property type="entry name" value="IcmF_C"/>
    <property type="match status" value="1"/>
</dbReference>
<evidence type="ECO:0000259" key="3">
    <source>
        <dbReference type="Pfam" id="PF06761"/>
    </source>
</evidence>
<organism evidence="5 6">
    <name type="scientific">Panacagrimonas perspica</name>
    <dbReference type="NCBI Taxonomy" id="381431"/>
    <lineage>
        <taxon>Bacteria</taxon>
        <taxon>Pseudomonadati</taxon>
        <taxon>Pseudomonadota</taxon>
        <taxon>Gammaproteobacteria</taxon>
        <taxon>Nevskiales</taxon>
        <taxon>Nevskiaceae</taxon>
        <taxon>Panacagrimonas</taxon>
    </lineage>
</organism>
<feature type="domain" description="IcmF-related" evidence="3">
    <location>
        <begin position="518"/>
        <end position="829"/>
    </location>
</feature>
<dbReference type="Pfam" id="PF06761">
    <property type="entry name" value="IcmF-related"/>
    <property type="match status" value="1"/>
</dbReference>
<dbReference type="InterPro" id="IPR027417">
    <property type="entry name" value="P-loop_NTPase"/>
</dbReference>
<proteinExistence type="predicted"/>
<dbReference type="InterPro" id="IPR053156">
    <property type="entry name" value="T6SS_TssM-like"/>
</dbReference>
<dbReference type="OrthoDB" id="9758229at2"/>
<dbReference type="CDD" id="cd00882">
    <property type="entry name" value="Ras_like_GTPase"/>
    <property type="match status" value="1"/>
</dbReference>
<feature type="domain" description="Type VI secretion system component TssM1 N-terminal" evidence="4">
    <location>
        <begin position="208"/>
        <end position="466"/>
    </location>
</feature>
<gene>
    <name evidence="5" type="ORF">DFR24_0522</name>
</gene>
<keyword evidence="1" id="KW-1133">Transmembrane helix</keyword>
<protein>
    <submittedName>
        <fullName evidence="5">Type VI secretion system protein ImpL</fullName>
    </submittedName>
</protein>
<reference evidence="5 6" key="1">
    <citation type="submission" date="2019-03" db="EMBL/GenBank/DDBJ databases">
        <title>Genomic Encyclopedia of Type Strains, Phase IV (KMG-IV): sequencing the most valuable type-strain genomes for metagenomic binning, comparative biology and taxonomic classification.</title>
        <authorList>
            <person name="Goeker M."/>
        </authorList>
    </citation>
    <scope>NUCLEOTIDE SEQUENCE [LARGE SCALE GENOMIC DNA]</scope>
    <source>
        <strain evidence="5 6">DSM 26377</strain>
    </source>
</reference>
<dbReference type="EMBL" id="SOBT01000008">
    <property type="protein sequence ID" value="TDU31163.1"/>
    <property type="molecule type" value="Genomic_DNA"/>
</dbReference>
<feature type="domain" description="Type VI secretion system IcmF C-terminal" evidence="2">
    <location>
        <begin position="1076"/>
        <end position="1180"/>
    </location>
</feature>
<dbReference type="Pfam" id="PF14331">
    <property type="entry name" value="IcmF-related_N"/>
    <property type="match status" value="1"/>
</dbReference>
<keyword evidence="1" id="KW-0472">Membrane</keyword>
<name>A0A4R7PAS1_9GAMM</name>
<dbReference type="InterPro" id="IPR010623">
    <property type="entry name" value="IcmF_C"/>
</dbReference>
<dbReference type="AlphaFoldDB" id="A0A4R7PAS1"/>
<dbReference type="InterPro" id="IPR017731">
    <property type="entry name" value="TssM1-like"/>
</dbReference>
<dbReference type="RefSeq" id="WP_133879773.1">
    <property type="nucleotide sequence ID" value="NZ_MWIN01000022.1"/>
</dbReference>
<evidence type="ECO:0000259" key="4">
    <source>
        <dbReference type="Pfam" id="PF14331"/>
    </source>
</evidence>